<sequence length="85" mass="9045">MTVVLLLCASMLVVSAALCLVRLVRARHHVERLTAFDVLTAVLVMGLALLAVSRDEGPSIVLVVVALVGFLTGAAVVRLVPRSRR</sequence>
<dbReference type="Proteomes" id="UP001596122">
    <property type="component" value="Unassembled WGS sequence"/>
</dbReference>
<dbReference type="EMBL" id="JBHSLD010000028">
    <property type="protein sequence ID" value="MFC5382669.1"/>
    <property type="molecule type" value="Genomic_DNA"/>
</dbReference>
<evidence type="ECO:0000256" key="1">
    <source>
        <dbReference type="SAM" id="Phobius"/>
    </source>
</evidence>
<name>A0ABW0GTY9_9MICO</name>
<evidence type="ECO:0008006" key="4">
    <source>
        <dbReference type="Google" id="ProtNLM"/>
    </source>
</evidence>
<protein>
    <recommendedName>
        <fullName evidence="4">Sodium:proton antiporter</fullName>
    </recommendedName>
</protein>
<organism evidence="2 3">
    <name type="scientific">Aquipuribacter nitratireducens</name>
    <dbReference type="NCBI Taxonomy" id="650104"/>
    <lineage>
        <taxon>Bacteria</taxon>
        <taxon>Bacillati</taxon>
        <taxon>Actinomycetota</taxon>
        <taxon>Actinomycetes</taxon>
        <taxon>Micrococcales</taxon>
        <taxon>Intrasporangiaceae</taxon>
        <taxon>Aquipuribacter</taxon>
    </lineage>
</organism>
<keyword evidence="1" id="KW-0472">Membrane</keyword>
<evidence type="ECO:0000313" key="2">
    <source>
        <dbReference type="EMBL" id="MFC5382669.1"/>
    </source>
</evidence>
<dbReference type="RefSeq" id="WP_340270365.1">
    <property type="nucleotide sequence ID" value="NZ_JBBEOG010000006.1"/>
</dbReference>
<keyword evidence="1" id="KW-0812">Transmembrane</keyword>
<keyword evidence="1" id="KW-1133">Transmembrane helix</keyword>
<evidence type="ECO:0000313" key="3">
    <source>
        <dbReference type="Proteomes" id="UP001596122"/>
    </source>
</evidence>
<proteinExistence type="predicted"/>
<reference evidence="3" key="1">
    <citation type="journal article" date="2019" name="Int. J. Syst. Evol. Microbiol.">
        <title>The Global Catalogue of Microorganisms (GCM) 10K type strain sequencing project: providing services to taxonomists for standard genome sequencing and annotation.</title>
        <authorList>
            <consortium name="The Broad Institute Genomics Platform"/>
            <consortium name="The Broad Institute Genome Sequencing Center for Infectious Disease"/>
            <person name="Wu L."/>
            <person name="Ma J."/>
        </authorList>
    </citation>
    <scope>NUCLEOTIDE SEQUENCE [LARGE SCALE GENOMIC DNA]</scope>
    <source>
        <strain evidence="3">CCUG 43114</strain>
    </source>
</reference>
<keyword evidence="3" id="KW-1185">Reference proteome</keyword>
<feature type="transmembrane region" description="Helical" evidence="1">
    <location>
        <begin position="60"/>
        <end position="80"/>
    </location>
</feature>
<feature type="transmembrane region" description="Helical" evidence="1">
    <location>
        <begin position="36"/>
        <end position="53"/>
    </location>
</feature>
<gene>
    <name evidence="2" type="ORF">ACFPJ6_18035</name>
</gene>
<accession>A0ABW0GTY9</accession>
<comment type="caution">
    <text evidence="2">The sequence shown here is derived from an EMBL/GenBank/DDBJ whole genome shotgun (WGS) entry which is preliminary data.</text>
</comment>